<dbReference type="RefSeq" id="WP_317637895.1">
    <property type="nucleotide sequence ID" value="NZ_AP026803.1"/>
</dbReference>
<evidence type="ECO:0000313" key="2">
    <source>
        <dbReference type="Proteomes" id="UP001321741"/>
    </source>
</evidence>
<protein>
    <submittedName>
        <fullName evidence="1">AlwI family type II restriction endonuclease</fullName>
    </submittedName>
</protein>
<dbReference type="InterPro" id="IPR018573">
    <property type="entry name" value="Restrct_endonuc_II_AlwI"/>
</dbReference>
<sequence length="720" mass="83289">MKLQSDEKIFNLYDTNGRRKDILNAYKIYLTILNDININQVNPWAPYPKSLNQYKFYKRAVNDSIGTFNEHPQYDAFEDYLKSNPLFNKKFYKLDSSLDFNKVIYTNKKGKDYTIKAILDTAIESRARHYTSSLNNIGFVSNNRELTPSGKALISPSVINTDILEKNLNLSSDNLLTLRQILKVRIFDSKGERYYSPGKFALYLVLKQFSDRNIYSVSNFMKIVQLVSPTGKYTMNDIDNQLQKNGFEGLLSLLINNGNNKETEFIQNLGDKQIPKNEFYKLFTNRKSSITSDIYFDFYNSLCKFILDRNESNFIEIKELMKKSRNKEILKKAFGYGKKIFKISPKTSFRKFMFDNGNHEFLKCSSIREFNHTFYSFFTGSKSADRLKENKSETKYILEATGLFKTESGIMTIRNEDLFKNQKIIMSLRNDILNSGSFDDYESTPTSSFGQMKPLIEILGTTEKDVELQIDLVTKKYGLDKSTSLEQYLDNNRSQEFEDFVKNEFPKEKVFDILCLFKNRDNDAKIQKEVTNKADVPTIFEYVSGLAWYYLSDEHYCLLKTFRLTFDANFLPLTHASGGDGDLIVNYNDRVLMIEVTLMNKNAQKRGEWEPVLRHSVNLSINSDKPSTTLFLADKLDNNTINIWRAVASVPLESSNKVGSFTDTAVKIMPLQIDDFIAFSKDSGFSSKHLMNAIDKSYEPLAKKSFDNKWRNEIIESAIK</sequence>
<keyword evidence="1" id="KW-0540">Nuclease</keyword>
<dbReference type="Pfam" id="PF09491">
    <property type="entry name" value="RE_AlwI"/>
    <property type="match status" value="1"/>
</dbReference>
<keyword evidence="1" id="KW-0255">Endonuclease</keyword>
<keyword evidence="2" id="KW-1185">Reference proteome</keyword>
<dbReference type="Proteomes" id="UP001321741">
    <property type="component" value="Chromosome"/>
</dbReference>
<name>A0ABN6SKL9_9LACO</name>
<dbReference type="GO" id="GO:0004519">
    <property type="term" value="F:endonuclease activity"/>
    <property type="evidence" value="ECO:0007669"/>
    <property type="project" value="UniProtKB-KW"/>
</dbReference>
<accession>A0ABN6SKL9</accession>
<organism evidence="1 2">
    <name type="scientific">Lactobacillus xylocopicola</name>
    <dbReference type="NCBI Taxonomy" id="2976676"/>
    <lineage>
        <taxon>Bacteria</taxon>
        <taxon>Bacillati</taxon>
        <taxon>Bacillota</taxon>
        <taxon>Bacilli</taxon>
        <taxon>Lactobacillales</taxon>
        <taxon>Lactobacillaceae</taxon>
        <taxon>Lactobacillus</taxon>
    </lineage>
</organism>
<gene>
    <name evidence="1" type="ORF">KIM322_04400</name>
</gene>
<reference evidence="1 2" key="1">
    <citation type="journal article" date="2023" name="Microbiol. Spectr.">
        <title>Symbiosis of Carpenter Bees with Uncharacterized Lactic Acid Bacteria Showing NAD Auxotrophy.</title>
        <authorList>
            <person name="Kawasaki S."/>
            <person name="Ozawa K."/>
            <person name="Mori T."/>
            <person name="Yamamoto A."/>
            <person name="Ito M."/>
            <person name="Ohkuma M."/>
            <person name="Sakamoto M."/>
            <person name="Matsutani M."/>
        </authorList>
    </citation>
    <scope>NUCLEOTIDE SEQUENCE [LARGE SCALE GENOMIC DNA]</scope>
    <source>
        <strain evidence="1 2">Kim32-2</strain>
    </source>
</reference>
<dbReference type="EMBL" id="AP026803">
    <property type="protein sequence ID" value="BDR60179.1"/>
    <property type="molecule type" value="Genomic_DNA"/>
</dbReference>
<proteinExistence type="predicted"/>
<dbReference type="Gene3D" id="3.40.91.50">
    <property type="match status" value="1"/>
</dbReference>
<keyword evidence="1" id="KW-0378">Hydrolase</keyword>
<evidence type="ECO:0000313" key="1">
    <source>
        <dbReference type="EMBL" id="BDR60179.1"/>
    </source>
</evidence>